<dbReference type="Pfam" id="PF17162">
    <property type="entry name" value="DUF5118"/>
    <property type="match status" value="1"/>
</dbReference>
<sequence length="822" mass="91689">MPPAGTNGTGGTNGTPGTGTPGAVAPKSGPKSFASFFDRSKLRTEKGLIVVHFQDDKYYFEIPNALMNKDFLTVTRYVRMTPGAGVYGGEQANENVLRFEKGPENKVFLRTVLNVVASPDSTKPIYQAVRNSNVDPIVAAFDIKAFNRDTTGVVIDVTDFFKGDNQVVSLSANTKRQFGLASIASDRSYIETIRSFNDNTEIRTSKTFTSVPSSGGFGQPAAGPASLPAARTAGVVTIETNTSFIRLPDVPMKRRAFDPRVGFFADQISEFADTAQRASTETFIARWRLEPKPEDVEKYKRGELVEPKKPIIYYIDPATPDKWKPYLIAGINDWQVAFEKAGFKNAIIGKEWPKDSTMSLEAANYSAIRYLASDISNAYGPNVHDPRSGEIFESHIGWYHNVMKLLQNWYFIQAAAVDPGARKMVFDDQLMGDLVRFVSSHEVGHTLGLRHNMGSSSFTPVEKLRDKEWVEKNGHTVSIMDYARFNYVAQPGDNISRKGLYPRIGEYDMWAIEWGYRWTDKSEEEDRKESNKLIIDRLSKNPKLWFGGEGRGNDPRAQTEDLSDNAMKASDYGVKNLKYVVKNLPEWTKEEGDRFENLSEMYGAVLSQFNRYANHVARNIGGVEQTYKSIEQAGDVYAPTPKAKQREAVNWLQGQVFTTPSWLLDKNILNKIAEPVNNNVNTLQTNVLSSVLSASRLARMIEASERFGSTNYSALELIADLKAGIFSELRTGSATDMYRRNLQKAYVERVIALLPTDAAATPSASPVPVINTKNTDVPSIARGHLTELLAEVRSAINRTNDKVSKYHLMDIAQRIDQTLNPK</sequence>
<dbReference type="EMBL" id="CP011390">
    <property type="protein sequence ID" value="ANE53424.1"/>
    <property type="molecule type" value="Genomic_DNA"/>
</dbReference>
<reference evidence="5 6" key="2">
    <citation type="journal article" date="2016" name="Int. J. Syst. Evol. Microbiol.">
        <title>Flavisolibacter tropicus sp. nov., isolated from tropical soil.</title>
        <authorList>
            <person name="Lee J.J."/>
            <person name="Kang M.S."/>
            <person name="Kim G.S."/>
            <person name="Lee C.S."/>
            <person name="Lim S."/>
            <person name="Lee J."/>
            <person name="Roh S.H."/>
            <person name="Kang H."/>
            <person name="Ha J.M."/>
            <person name="Bae S."/>
            <person name="Jung H.Y."/>
            <person name="Kim M.K."/>
        </authorList>
    </citation>
    <scope>NUCLEOTIDE SEQUENCE [LARGE SCALE GENOMIC DNA]</scope>
    <source>
        <strain evidence="5 6">LCS9</strain>
    </source>
</reference>
<evidence type="ECO:0000256" key="1">
    <source>
        <dbReference type="SAM" id="MobiDB-lite"/>
    </source>
</evidence>
<feature type="compositionally biased region" description="Gly residues" evidence="1">
    <location>
        <begin position="7"/>
        <end position="20"/>
    </location>
</feature>
<evidence type="ECO:0000259" key="4">
    <source>
        <dbReference type="Pfam" id="PF17162"/>
    </source>
</evidence>
<dbReference type="PANTHER" id="PTHR38478:SF1">
    <property type="entry name" value="ZINC DEPENDENT METALLOPROTEASE DOMAIN LIPOPROTEIN"/>
    <property type="match status" value="1"/>
</dbReference>
<dbReference type="SUPFAM" id="SSF55486">
    <property type="entry name" value="Metalloproteases ('zincins'), catalytic domain"/>
    <property type="match status" value="1"/>
</dbReference>
<dbReference type="Pfam" id="PF17148">
    <property type="entry name" value="DUF5117"/>
    <property type="match status" value="1"/>
</dbReference>
<dbReference type="PATRIC" id="fig|1492898.3.peg.2321"/>
<dbReference type="PANTHER" id="PTHR38478">
    <property type="entry name" value="PEPTIDASE M1A AND M12B"/>
    <property type="match status" value="1"/>
</dbReference>
<organism evidence="5 6">
    <name type="scientific">Flavisolibacter tropicus</name>
    <dbReference type="NCBI Taxonomy" id="1492898"/>
    <lineage>
        <taxon>Bacteria</taxon>
        <taxon>Pseudomonadati</taxon>
        <taxon>Bacteroidota</taxon>
        <taxon>Chitinophagia</taxon>
        <taxon>Chitinophagales</taxon>
        <taxon>Chitinophagaceae</taxon>
        <taxon>Flavisolibacter</taxon>
    </lineage>
</organism>
<evidence type="ECO:0000313" key="5">
    <source>
        <dbReference type="EMBL" id="ANE53424.1"/>
    </source>
</evidence>
<evidence type="ECO:0000259" key="3">
    <source>
        <dbReference type="Pfam" id="PF17148"/>
    </source>
</evidence>
<reference evidence="6" key="1">
    <citation type="submission" date="2015-01" db="EMBL/GenBank/DDBJ databases">
        <title>Flavisolibacter sp./LCS9/ whole genome sequencing.</title>
        <authorList>
            <person name="Kim M.K."/>
            <person name="Srinivasan S."/>
            <person name="Lee J.-J."/>
        </authorList>
    </citation>
    <scope>NUCLEOTIDE SEQUENCE [LARGE SCALE GENOMIC DNA]</scope>
    <source>
        <strain evidence="6">LCS9</strain>
    </source>
</reference>
<feature type="region of interest" description="Disordered" evidence="1">
    <location>
        <begin position="1"/>
        <end position="27"/>
    </location>
</feature>
<dbReference type="InterPro" id="IPR033428">
    <property type="entry name" value="DUF5118"/>
</dbReference>
<dbReference type="InterPro" id="IPR034032">
    <property type="entry name" value="Zn_MMP-like_bac"/>
</dbReference>
<keyword evidence="6" id="KW-1185">Reference proteome</keyword>
<keyword evidence="5" id="KW-0436">Ligase</keyword>
<feature type="domain" description="DUF5117" evidence="3">
    <location>
        <begin position="89"/>
        <end position="292"/>
    </location>
</feature>
<dbReference type="Gene3D" id="3.40.390.10">
    <property type="entry name" value="Collagenase (Catalytic Domain)"/>
    <property type="match status" value="1"/>
</dbReference>
<evidence type="ECO:0000313" key="6">
    <source>
        <dbReference type="Proteomes" id="UP000077177"/>
    </source>
</evidence>
<keyword evidence="5" id="KW-0030">Aminoacyl-tRNA synthetase</keyword>
<dbReference type="Pfam" id="PF16313">
    <property type="entry name" value="DUF4953"/>
    <property type="match status" value="1"/>
</dbReference>
<proteinExistence type="predicted"/>
<feature type="domain" description="DUF5118" evidence="4">
    <location>
        <begin position="31"/>
        <end position="78"/>
    </location>
</feature>
<evidence type="ECO:0000259" key="2">
    <source>
        <dbReference type="Pfam" id="PF16313"/>
    </source>
</evidence>
<dbReference type="InterPro" id="IPR024079">
    <property type="entry name" value="MetalloPept_cat_dom_sf"/>
</dbReference>
<dbReference type="CDD" id="cd04276">
    <property type="entry name" value="ZnMc_MMP_like_2"/>
    <property type="match status" value="1"/>
</dbReference>
<dbReference type="KEGG" id="fla:SY85_10765"/>
<feature type="domain" description="EcxA zinc-binding" evidence="2">
    <location>
        <begin position="424"/>
        <end position="730"/>
    </location>
</feature>
<dbReference type="GO" id="GO:0008237">
    <property type="term" value="F:metallopeptidase activity"/>
    <property type="evidence" value="ECO:0007669"/>
    <property type="project" value="InterPro"/>
</dbReference>
<protein>
    <submittedName>
        <fullName evidence="5">Glutaminyl-tRNA synthetase</fullName>
    </submittedName>
</protein>
<dbReference type="AlphaFoldDB" id="A0A172U2R1"/>
<name>A0A172U2R1_9BACT</name>
<dbReference type="STRING" id="1492898.SY85_10765"/>
<dbReference type="Proteomes" id="UP000077177">
    <property type="component" value="Chromosome"/>
</dbReference>
<accession>A0A172U2R1</accession>
<dbReference type="InterPro" id="IPR033413">
    <property type="entry name" value="DUF5117"/>
</dbReference>
<dbReference type="GO" id="GO:0004812">
    <property type="term" value="F:aminoacyl-tRNA ligase activity"/>
    <property type="evidence" value="ECO:0007669"/>
    <property type="project" value="UniProtKB-KW"/>
</dbReference>
<dbReference type="InterPro" id="IPR032534">
    <property type="entry name" value="EcxA_zinc-bd"/>
</dbReference>
<gene>
    <name evidence="5" type="ORF">SY85_10765</name>
</gene>